<reference evidence="1" key="1">
    <citation type="journal article" date="2020" name="Nature">
        <title>Giant virus diversity and host interactions through global metagenomics.</title>
        <authorList>
            <person name="Schulz F."/>
            <person name="Roux S."/>
            <person name="Paez-Espino D."/>
            <person name="Jungbluth S."/>
            <person name="Walsh D.A."/>
            <person name="Denef V.J."/>
            <person name="McMahon K.D."/>
            <person name="Konstantinidis K.T."/>
            <person name="Eloe-Fadrosh E.A."/>
            <person name="Kyrpides N.C."/>
            <person name="Woyke T."/>
        </authorList>
    </citation>
    <scope>NUCLEOTIDE SEQUENCE</scope>
    <source>
        <strain evidence="1">GVMAG-M-3300020192-26</strain>
    </source>
</reference>
<dbReference type="EMBL" id="MN739369">
    <property type="protein sequence ID" value="QHT01337.1"/>
    <property type="molecule type" value="Genomic_DNA"/>
</dbReference>
<organism evidence="1">
    <name type="scientific">viral metagenome</name>
    <dbReference type="NCBI Taxonomy" id="1070528"/>
    <lineage>
        <taxon>unclassified sequences</taxon>
        <taxon>metagenomes</taxon>
        <taxon>organismal metagenomes</taxon>
    </lineage>
</organism>
<name>A0A6C0CAF7_9ZZZZ</name>
<accession>A0A6C0CAF7</accession>
<sequence>MQYPRRYPNNVQLYKATKKFPYPMNFTDAPSFGNQVLVNYNGQSFLQGLNPVMGPIMFPVLNPYGYNDPNSPYAMSSPPGYPLLDAYNIVDPYNMKYLTYGYYPQNYATYRR</sequence>
<proteinExistence type="predicted"/>
<evidence type="ECO:0000313" key="1">
    <source>
        <dbReference type="EMBL" id="QHT01337.1"/>
    </source>
</evidence>
<dbReference type="AlphaFoldDB" id="A0A6C0CAF7"/>
<protein>
    <submittedName>
        <fullName evidence="1">Uncharacterized protein</fullName>
    </submittedName>
</protein>